<dbReference type="Proteomes" id="UP001430953">
    <property type="component" value="Unassembled WGS sequence"/>
</dbReference>
<organism evidence="1 2">
    <name type="scientific">Cardiocondyla obscurior</name>
    <dbReference type="NCBI Taxonomy" id="286306"/>
    <lineage>
        <taxon>Eukaryota</taxon>
        <taxon>Metazoa</taxon>
        <taxon>Ecdysozoa</taxon>
        <taxon>Arthropoda</taxon>
        <taxon>Hexapoda</taxon>
        <taxon>Insecta</taxon>
        <taxon>Pterygota</taxon>
        <taxon>Neoptera</taxon>
        <taxon>Endopterygota</taxon>
        <taxon>Hymenoptera</taxon>
        <taxon>Apocrita</taxon>
        <taxon>Aculeata</taxon>
        <taxon>Formicoidea</taxon>
        <taxon>Formicidae</taxon>
        <taxon>Myrmicinae</taxon>
        <taxon>Cardiocondyla</taxon>
    </lineage>
</organism>
<dbReference type="AlphaFoldDB" id="A0AAW2GEZ9"/>
<accession>A0AAW2GEZ9</accession>
<name>A0AAW2GEZ9_9HYME</name>
<evidence type="ECO:0000313" key="2">
    <source>
        <dbReference type="Proteomes" id="UP001430953"/>
    </source>
</evidence>
<dbReference type="EMBL" id="JADYXP020000004">
    <property type="protein sequence ID" value="KAL0125831.1"/>
    <property type="molecule type" value="Genomic_DNA"/>
</dbReference>
<gene>
    <name evidence="1" type="ORF">PUN28_004711</name>
</gene>
<sequence length="79" mass="9054">MVIVVSVNCCPRFNWRRIKVSLKTNPLDEVSLFLPGEQRADTNATLLNDFSSSCHVTSYHFREHRDTNCNSVLIARNCL</sequence>
<comment type="caution">
    <text evidence="1">The sequence shown here is derived from an EMBL/GenBank/DDBJ whole genome shotgun (WGS) entry which is preliminary data.</text>
</comment>
<keyword evidence="2" id="KW-1185">Reference proteome</keyword>
<evidence type="ECO:0000313" key="1">
    <source>
        <dbReference type="EMBL" id="KAL0125831.1"/>
    </source>
</evidence>
<reference evidence="1 2" key="1">
    <citation type="submission" date="2023-03" db="EMBL/GenBank/DDBJ databases">
        <title>High recombination rates correlate with genetic variation in Cardiocondyla obscurior ants.</title>
        <authorList>
            <person name="Errbii M."/>
        </authorList>
    </citation>
    <scope>NUCLEOTIDE SEQUENCE [LARGE SCALE GENOMIC DNA]</scope>
    <source>
        <strain evidence="1">Alpha-2009</strain>
        <tissue evidence="1">Whole body</tissue>
    </source>
</reference>
<proteinExistence type="predicted"/>
<protein>
    <submittedName>
        <fullName evidence="1">Uncharacterized protein</fullName>
    </submittedName>
</protein>